<feature type="signal peptide" evidence="2">
    <location>
        <begin position="1"/>
        <end position="25"/>
    </location>
</feature>
<dbReference type="EMBL" id="CP051298">
    <property type="protein sequence ID" value="QKD44661.1"/>
    <property type="molecule type" value="Genomic_DNA"/>
</dbReference>
<proteinExistence type="inferred from homology"/>
<accession>A0A858ZW42</accession>
<dbReference type="CDD" id="cd13578">
    <property type="entry name" value="PBP2_Bug27"/>
    <property type="match status" value="1"/>
</dbReference>
<keyword evidence="2" id="KW-0732">Signal</keyword>
<dbReference type="InterPro" id="IPR005064">
    <property type="entry name" value="BUG"/>
</dbReference>
<organism evidence="3 4">
    <name type="scientific">Alicycliphilus denitrificans</name>
    <dbReference type="NCBI Taxonomy" id="179636"/>
    <lineage>
        <taxon>Bacteria</taxon>
        <taxon>Pseudomonadati</taxon>
        <taxon>Pseudomonadota</taxon>
        <taxon>Betaproteobacteria</taxon>
        <taxon>Burkholderiales</taxon>
        <taxon>Comamonadaceae</taxon>
        <taxon>Alicycliphilus</taxon>
    </lineage>
</organism>
<evidence type="ECO:0000313" key="4">
    <source>
        <dbReference type="Proteomes" id="UP000500755"/>
    </source>
</evidence>
<gene>
    <name evidence="3" type="ORF">HF896_13980</name>
</gene>
<dbReference type="Gene3D" id="3.40.190.10">
    <property type="entry name" value="Periplasmic binding protein-like II"/>
    <property type="match status" value="1"/>
</dbReference>
<sequence length="323" mass="34136">MLGIRTLARIAGLLTFAAAAATASAQTYPSKPIKLIVPYATGGFSDALARQLAQKFTESMGQAVVVENKPGASTIIGVAAAAKAPADGYTLLLATGALTINPHLFPKLPYDAERDFSPIGRVADLPYVLVSHPSLPVNSFKEFLAYVKANPEKVNFGTPGNGTAPHLAMQLLEDAAGISVHKLHYKGNGPALTDLVGGQINLLLDGLQQPLPFITSGKLKLLATASLKRLPNLPDVPAIAESFPGFEASTWYQLLAPAGTPAPIIARLNAEIEKFTKDPAIRDRLLSQGAIMHSSSPQELAAYSKAETKRWGEIISKAGIKLE</sequence>
<reference evidence="3 4" key="1">
    <citation type="submission" date="2020-05" db="EMBL/GenBank/DDBJ databases">
        <title>Complete genome sequence of Alicycliphilus denitrificans DP3.</title>
        <authorList>
            <person name="Chen X."/>
        </authorList>
    </citation>
    <scope>NUCLEOTIDE SEQUENCE [LARGE SCALE GENOMIC DNA]</scope>
    <source>
        <strain evidence="3 4">DP3</strain>
    </source>
</reference>
<dbReference type="InterPro" id="IPR042100">
    <property type="entry name" value="Bug_dom1"/>
</dbReference>
<dbReference type="Pfam" id="PF03401">
    <property type="entry name" value="TctC"/>
    <property type="match status" value="1"/>
</dbReference>
<protein>
    <submittedName>
        <fullName evidence="3">Tripartite tricarboxylate transporter substrate binding protein</fullName>
    </submittedName>
</protein>
<evidence type="ECO:0000256" key="2">
    <source>
        <dbReference type="SAM" id="SignalP"/>
    </source>
</evidence>
<dbReference type="PANTHER" id="PTHR42928">
    <property type="entry name" value="TRICARBOXYLATE-BINDING PROTEIN"/>
    <property type="match status" value="1"/>
</dbReference>
<dbReference type="AlphaFoldDB" id="A0A858ZW42"/>
<dbReference type="PIRSF" id="PIRSF017082">
    <property type="entry name" value="YflP"/>
    <property type="match status" value="1"/>
</dbReference>
<dbReference type="RefSeq" id="WP_013721931.1">
    <property type="nucleotide sequence ID" value="NZ_CP051298.1"/>
</dbReference>
<dbReference type="Proteomes" id="UP000500755">
    <property type="component" value="Chromosome"/>
</dbReference>
<dbReference type="Gene3D" id="3.40.190.150">
    <property type="entry name" value="Bordetella uptake gene, domain 1"/>
    <property type="match status" value="1"/>
</dbReference>
<name>A0A858ZW42_9BURK</name>
<feature type="chain" id="PRO_5033011989" evidence="2">
    <location>
        <begin position="26"/>
        <end position="323"/>
    </location>
</feature>
<dbReference type="PANTHER" id="PTHR42928:SF5">
    <property type="entry name" value="BLR1237 PROTEIN"/>
    <property type="match status" value="1"/>
</dbReference>
<evidence type="ECO:0000256" key="1">
    <source>
        <dbReference type="ARBA" id="ARBA00006987"/>
    </source>
</evidence>
<comment type="similarity">
    <text evidence="1">Belongs to the UPF0065 (bug) family.</text>
</comment>
<dbReference type="SUPFAM" id="SSF53850">
    <property type="entry name" value="Periplasmic binding protein-like II"/>
    <property type="match status" value="1"/>
</dbReference>
<evidence type="ECO:0000313" key="3">
    <source>
        <dbReference type="EMBL" id="QKD44661.1"/>
    </source>
</evidence>